<evidence type="ECO:0000313" key="2">
    <source>
        <dbReference type="EMBL" id="SFD80909.1"/>
    </source>
</evidence>
<dbReference type="STRING" id="1123397.SAMN05660831_02346"/>
<accession>A0A1I1VDF8</accession>
<dbReference type="EMBL" id="FOMJ01000009">
    <property type="protein sequence ID" value="SFD80909.1"/>
    <property type="molecule type" value="Genomic_DNA"/>
</dbReference>
<keyword evidence="1" id="KW-0732">Signal</keyword>
<feature type="chain" id="PRO_5011738730" description="Sporulation related domain-containing protein" evidence="1">
    <location>
        <begin position="22"/>
        <end position="201"/>
    </location>
</feature>
<organism evidence="2 3">
    <name type="scientific">Thiohalospira halophila DSM 15071</name>
    <dbReference type="NCBI Taxonomy" id="1123397"/>
    <lineage>
        <taxon>Bacteria</taxon>
        <taxon>Pseudomonadati</taxon>
        <taxon>Pseudomonadota</taxon>
        <taxon>Gammaproteobacteria</taxon>
        <taxon>Thiohalospirales</taxon>
        <taxon>Thiohalospiraceae</taxon>
        <taxon>Thiohalospira</taxon>
    </lineage>
</organism>
<feature type="signal peptide" evidence="1">
    <location>
        <begin position="1"/>
        <end position="21"/>
    </location>
</feature>
<evidence type="ECO:0008006" key="4">
    <source>
        <dbReference type="Google" id="ProtNLM"/>
    </source>
</evidence>
<dbReference type="RefSeq" id="WP_093428960.1">
    <property type="nucleotide sequence ID" value="NZ_FOMJ01000009.1"/>
</dbReference>
<sequence>MPIRLLIPLLAVLLTTGGCAAAEPAAPDEGGETVHWYEDGERRTLYVVPGRVVELGRGSAAAESAVRSARPGAEVAAEHRGARIWSVPEGGVGTRAATDLQRAAGSDARFSPLLRTAPDGGAEMALAGGVLVTLREDWSAERARRWLEAEGYTIEREYRFGNRFLVATPAGAEAAEVARALHDQVPVTGASPNLWQPLETR</sequence>
<proteinExistence type="predicted"/>
<reference evidence="2 3" key="1">
    <citation type="submission" date="2016-10" db="EMBL/GenBank/DDBJ databases">
        <authorList>
            <person name="de Groot N.N."/>
        </authorList>
    </citation>
    <scope>NUCLEOTIDE SEQUENCE [LARGE SCALE GENOMIC DNA]</scope>
    <source>
        <strain evidence="2 3">HL3</strain>
    </source>
</reference>
<protein>
    <recommendedName>
        <fullName evidence="4">Sporulation related domain-containing protein</fullName>
    </recommendedName>
</protein>
<dbReference type="Proteomes" id="UP000198611">
    <property type="component" value="Unassembled WGS sequence"/>
</dbReference>
<dbReference type="PROSITE" id="PS51257">
    <property type="entry name" value="PROKAR_LIPOPROTEIN"/>
    <property type="match status" value="1"/>
</dbReference>
<dbReference type="AlphaFoldDB" id="A0A1I1VDF8"/>
<keyword evidence="3" id="KW-1185">Reference proteome</keyword>
<name>A0A1I1VDF8_9GAMM</name>
<evidence type="ECO:0000313" key="3">
    <source>
        <dbReference type="Proteomes" id="UP000198611"/>
    </source>
</evidence>
<gene>
    <name evidence="2" type="ORF">SAMN05660831_02346</name>
</gene>
<evidence type="ECO:0000256" key="1">
    <source>
        <dbReference type="SAM" id="SignalP"/>
    </source>
</evidence>